<organism evidence="2 3">
    <name type="scientific">Plectus sambesii</name>
    <dbReference type="NCBI Taxonomy" id="2011161"/>
    <lineage>
        <taxon>Eukaryota</taxon>
        <taxon>Metazoa</taxon>
        <taxon>Ecdysozoa</taxon>
        <taxon>Nematoda</taxon>
        <taxon>Chromadorea</taxon>
        <taxon>Plectida</taxon>
        <taxon>Plectina</taxon>
        <taxon>Plectoidea</taxon>
        <taxon>Plectidae</taxon>
        <taxon>Plectus</taxon>
    </lineage>
</organism>
<keyword evidence="1" id="KW-0732">Signal</keyword>
<feature type="signal peptide" evidence="1">
    <location>
        <begin position="1"/>
        <end position="19"/>
    </location>
</feature>
<dbReference type="WBParaSite" id="PSAMB.scaffold912size38703.g9603.t1">
    <property type="protein sequence ID" value="PSAMB.scaffold912size38703.g9603.t1"/>
    <property type="gene ID" value="PSAMB.scaffold912size38703.g9603"/>
</dbReference>
<accession>A0A914XM92</accession>
<keyword evidence="2" id="KW-1185">Reference proteome</keyword>
<reference evidence="3" key="1">
    <citation type="submission" date="2022-11" db="UniProtKB">
        <authorList>
            <consortium name="WormBaseParasite"/>
        </authorList>
    </citation>
    <scope>IDENTIFICATION</scope>
</reference>
<dbReference type="AlphaFoldDB" id="A0A914XM92"/>
<feature type="chain" id="PRO_5036905693" evidence="1">
    <location>
        <begin position="20"/>
        <end position="108"/>
    </location>
</feature>
<evidence type="ECO:0000256" key="1">
    <source>
        <dbReference type="SAM" id="SignalP"/>
    </source>
</evidence>
<name>A0A914XM92_9BILA</name>
<evidence type="ECO:0000313" key="2">
    <source>
        <dbReference type="Proteomes" id="UP000887566"/>
    </source>
</evidence>
<proteinExistence type="predicted"/>
<protein>
    <submittedName>
        <fullName evidence="3">Secreted protein</fullName>
    </submittedName>
</protein>
<sequence length="108" mass="11881">MTLAAVALLILFISTLTSAAPKFPVTCASCDGVKCPRLSANHLPCACGLCPVRIPPKVTMPPLLSPLGDADRLCKNDLCWCKMRRWSSRPVWCMNAEMMHGLQRRGRL</sequence>
<dbReference type="Proteomes" id="UP000887566">
    <property type="component" value="Unplaced"/>
</dbReference>
<evidence type="ECO:0000313" key="3">
    <source>
        <dbReference type="WBParaSite" id="PSAMB.scaffold912size38703.g9603.t1"/>
    </source>
</evidence>